<comment type="caution">
    <text evidence="1">The sequence shown here is derived from an EMBL/GenBank/DDBJ whole genome shotgun (WGS) entry which is preliminary data.</text>
</comment>
<protein>
    <submittedName>
        <fullName evidence="1">Uncharacterized protein</fullName>
    </submittedName>
</protein>
<keyword evidence="2" id="KW-1185">Reference proteome</keyword>
<gene>
    <name evidence="1" type="ORF">HPULCUR_004699</name>
</gene>
<evidence type="ECO:0000313" key="2">
    <source>
        <dbReference type="Proteomes" id="UP001476247"/>
    </source>
</evidence>
<name>A0ABP9XWY3_9FUNG</name>
<sequence>MSRATRYSILVYEKYKASVAFKAQALVATSPKPAKPSIAAFNATEAATIAVGRQYVASLPSYFNNWDVYGNHINN</sequence>
<dbReference type="Proteomes" id="UP001476247">
    <property type="component" value="Unassembled WGS sequence"/>
</dbReference>
<accession>A0ABP9XWY3</accession>
<evidence type="ECO:0000313" key="1">
    <source>
        <dbReference type="EMBL" id="GAA5799289.1"/>
    </source>
</evidence>
<organism evidence="1 2">
    <name type="scientific">Helicostylum pulchrum</name>
    <dbReference type="NCBI Taxonomy" id="562976"/>
    <lineage>
        <taxon>Eukaryota</taxon>
        <taxon>Fungi</taxon>
        <taxon>Fungi incertae sedis</taxon>
        <taxon>Mucoromycota</taxon>
        <taxon>Mucoromycotina</taxon>
        <taxon>Mucoromycetes</taxon>
        <taxon>Mucorales</taxon>
        <taxon>Mucorineae</taxon>
        <taxon>Mucoraceae</taxon>
        <taxon>Helicostylum</taxon>
    </lineage>
</organism>
<reference evidence="1 2" key="1">
    <citation type="submission" date="2024-04" db="EMBL/GenBank/DDBJ databases">
        <title>genome sequences of Mucor flavus KT1a and Helicostylum pulchrum KT1b strains isolation_sourced from the surface of a dry-aged beef.</title>
        <authorList>
            <person name="Toyotome T."/>
            <person name="Hosono M."/>
            <person name="Torimaru M."/>
            <person name="Fukuda K."/>
            <person name="Mikami N."/>
        </authorList>
    </citation>
    <scope>NUCLEOTIDE SEQUENCE [LARGE SCALE GENOMIC DNA]</scope>
    <source>
        <strain evidence="1 2">KT1b</strain>
    </source>
</reference>
<proteinExistence type="predicted"/>
<dbReference type="EMBL" id="BAABUJ010000012">
    <property type="protein sequence ID" value="GAA5799289.1"/>
    <property type="molecule type" value="Genomic_DNA"/>
</dbReference>